<dbReference type="Proteomes" id="UP001501598">
    <property type="component" value="Unassembled WGS sequence"/>
</dbReference>
<keyword evidence="3" id="KW-1185">Reference proteome</keyword>
<accession>A0ABP8RYM5</accession>
<feature type="transmembrane region" description="Helical" evidence="1">
    <location>
        <begin position="108"/>
        <end position="132"/>
    </location>
</feature>
<dbReference type="RefSeq" id="WP_237190014.1">
    <property type="nucleotide sequence ID" value="NZ_BAABGT010000086.1"/>
</dbReference>
<evidence type="ECO:0000313" key="3">
    <source>
        <dbReference type="Proteomes" id="UP001501598"/>
    </source>
</evidence>
<protein>
    <submittedName>
        <fullName evidence="2">Uncharacterized protein</fullName>
    </submittedName>
</protein>
<sequence length="149" mass="14625">MTAGALAGIGSIAGLALIIGLWLYLHKNAPKFTTLLFLLAGTGIGGLAGAAIAGGVGTVTSTAASATSRLVGFSAAALVSAICIVATLEVVVKGLWKRTATPKRYHPWLALALPTIAVAGGVPIISSLISFLSGAMGEAGAALTQLSVG</sequence>
<feature type="transmembrane region" description="Helical" evidence="1">
    <location>
        <begin position="6"/>
        <end position="25"/>
    </location>
</feature>
<keyword evidence="1" id="KW-0812">Transmembrane</keyword>
<evidence type="ECO:0000313" key="2">
    <source>
        <dbReference type="EMBL" id="GAA4554759.1"/>
    </source>
</evidence>
<dbReference type="EMBL" id="BAABGT010000086">
    <property type="protein sequence ID" value="GAA4554759.1"/>
    <property type="molecule type" value="Genomic_DNA"/>
</dbReference>
<reference evidence="3" key="1">
    <citation type="journal article" date="2019" name="Int. J. Syst. Evol. Microbiol.">
        <title>The Global Catalogue of Microorganisms (GCM) 10K type strain sequencing project: providing services to taxonomists for standard genome sequencing and annotation.</title>
        <authorList>
            <consortium name="The Broad Institute Genomics Platform"/>
            <consortium name="The Broad Institute Genome Sequencing Center for Infectious Disease"/>
            <person name="Wu L."/>
            <person name="Ma J."/>
        </authorList>
    </citation>
    <scope>NUCLEOTIDE SEQUENCE [LARGE SCALE GENOMIC DNA]</scope>
    <source>
        <strain evidence="3">JCM 17906</strain>
    </source>
</reference>
<proteinExistence type="predicted"/>
<gene>
    <name evidence="2" type="ORF">GCM10023175_53430</name>
</gene>
<feature type="transmembrane region" description="Helical" evidence="1">
    <location>
        <begin position="73"/>
        <end position="96"/>
    </location>
</feature>
<organism evidence="2 3">
    <name type="scientific">Pseudonocardia xishanensis</name>
    <dbReference type="NCBI Taxonomy" id="630995"/>
    <lineage>
        <taxon>Bacteria</taxon>
        <taxon>Bacillati</taxon>
        <taxon>Actinomycetota</taxon>
        <taxon>Actinomycetes</taxon>
        <taxon>Pseudonocardiales</taxon>
        <taxon>Pseudonocardiaceae</taxon>
        <taxon>Pseudonocardia</taxon>
    </lineage>
</organism>
<evidence type="ECO:0000256" key="1">
    <source>
        <dbReference type="SAM" id="Phobius"/>
    </source>
</evidence>
<keyword evidence="1" id="KW-0472">Membrane</keyword>
<feature type="transmembrane region" description="Helical" evidence="1">
    <location>
        <begin position="32"/>
        <end position="53"/>
    </location>
</feature>
<comment type="caution">
    <text evidence="2">The sequence shown here is derived from an EMBL/GenBank/DDBJ whole genome shotgun (WGS) entry which is preliminary data.</text>
</comment>
<name>A0ABP8RYM5_9PSEU</name>
<keyword evidence="1" id="KW-1133">Transmembrane helix</keyword>